<dbReference type="RefSeq" id="WP_394468425.1">
    <property type="nucleotide sequence ID" value="NZ_JBIGHY010000001.1"/>
</dbReference>
<evidence type="ECO:0000313" key="3">
    <source>
        <dbReference type="Proteomes" id="UP001606300"/>
    </source>
</evidence>
<dbReference type="Pfam" id="PF20594">
    <property type="entry name" value="DUF6794"/>
    <property type="match status" value="1"/>
</dbReference>
<accession>A0ABW7EG93</accession>
<keyword evidence="3" id="KW-1185">Reference proteome</keyword>
<organism evidence="2 3">
    <name type="scientific">Pelomonas dachongensis</name>
    <dbReference type="NCBI Taxonomy" id="3299029"/>
    <lineage>
        <taxon>Bacteria</taxon>
        <taxon>Pseudomonadati</taxon>
        <taxon>Pseudomonadota</taxon>
        <taxon>Betaproteobacteria</taxon>
        <taxon>Burkholderiales</taxon>
        <taxon>Sphaerotilaceae</taxon>
        <taxon>Roseateles</taxon>
    </lineage>
</organism>
<evidence type="ECO:0000259" key="1">
    <source>
        <dbReference type="Pfam" id="PF20594"/>
    </source>
</evidence>
<evidence type="ECO:0000313" key="2">
    <source>
        <dbReference type="EMBL" id="MFG6412315.1"/>
    </source>
</evidence>
<gene>
    <name evidence="2" type="ORF">ACG02S_00235</name>
</gene>
<comment type="caution">
    <text evidence="2">The sequence shown here is derived from an EMBL/GenBank/DDBJ whole genome shotgun (WGS) entry which is preliminary data.</text>
</comment>
<proteinExistence type="predicted"/>
<dbReference type="InterPro" id="IPR046744">
    <property type="entry name" value="DUF6794"/>
</dbReference>
<feature type="domain" description="DUF6794" evidence="1">
    <location>
        <begin position="21"/>
        <end position="80"/>
    </location>
</feature>
<sequence>MAHHGQGYGGDLLVRSGEPGKDILRQTKKDDLIGFHIGCGMGIRNHYGLWRGNEGLLEDACGKGCNPDNASGVIIEAVWQAVQDKKAGKPLAVPGR</sequence>
<name>A0ABW7EG93_9BURK</name>
<reference evidence="2 3" key="1">
    <citation type="submission" date="2024-09" db="EMBL/GenBank/DDBJ databases">
        <title>Novel species of the genus Pelomonas and Roseateles isolated from streams.</title>
        <authorList>
            <person name="Lu H."/>
        </authorList>
    </citation>
    <scope>NUCLEOTIDE SEQUENCE [LARGE SCALE GENOMIC DNA]</scope>
    <source>
        <strain evidence="2 3">DC23W</strain>
    </source>
</reference>
<dbReference type="EMBL" id="JBIGHY010000001">
    <property type="protein sequence ID" value="MFG6412315.1"/>
    <property type="molecule type" value="Genomic_DNA"/>
</dbReference>
<protein>
    <submittedName>
        <fullName evidence="2">DUF6794 domain-containing protein</fullName>
    </submittedName>
</protein>
<dbReference type="Proteomes" id="UP001606300">
    <property type="component" value="Unassembled WGS sequence"/>
</dbReference>